<dbReference type="Proteomes" id="UP000290172">
    <property type="component" value="Unassembled WGS sequence"/>
</dbReference>
<proteinExistence type="predicted"/>
<reference evidence="1 2" key="1">
    <citation type="submission" date="2017-10" db="EMBL/GenBank/DDBJ databases">
        <title>Genomics of the genus Arcobacter.</title>
        <authorList>
            <person name="Perez-Cataluna A."/>
            <person name="Figueras M.J."/>
        </authorList>
    </citation>
    <scope>NUCLEOTIDE SEQUENCE [LARGE SCALE GENOMIC DNA]</scope>
    <source>
        <strain evidence="1 2">CECT 8993</strain>
    </source>
</reference>
<name>A0A4Q0YHT3_9BACT</name>
<dbReference type="EMBL" id="PDKJ01000003">
    <property type="protein sequence ID" value="RXJ69314.1"/>
    <property type="molecule type" value="Genomic_DNA"/>
</dbReference>
<gene>
    <name evidence="1" type="ORF">CRV08_04710</name>
</gene>
<organism evidence="1 2">
    <name type="scientific">Halarcobacter ebronensis</name>
    <dbReference type="NCBI Taxonomy" id="1462615"/>
    <lineage>
        <taxon>Bacteria</taxon>
        <taxon>Pseudomonadati</taxon>
        <taxon>Campylobacterota</taxon>
        <taxon>Epsilonproteobacteria</taxon>
        <taxon>Campylobacterales</taxon>
        <taxon>Arcobacteraceae</taxon>
        <taxon>Halarcobacter</taxon>
    </lineage>
</organism>
<accession>A0A4Q0YHT3</accession>
<dbReference type="AlphaFoldDB" id="A0A4Q0YHT3"/>
<dbReference type="RefSeq" id="WP_128979584.1">
    <property type="nucleotide sequence ID" value="NZ_PDKJ01000003.1"/>
</dbReference>
<sequence length="221" mass="26967">MNRDIYGITIASSRNDRSLNPVEQLNPNEYKKFNNKLYSMILEYLDLKNDFQYDAKYIRGSKSNIAETLVNHFYRLYVYQYQGKTDEECVLQLFNDKEYTERLEKIYLLYKEYSNKYLKYSNRKLNFFDYKYTMVRITARIYYMKQFRTNKNLFTKKECEDIKVKDFLENLIKLSSYKKDSHRDINKFIFAKGSIPFFTLKMLEVNCTNQKEEVKEALKYF</sequence>
<evidence type="ECO:0000313" key="1">
    <source>
        <dbReference type="EMBL" id="RXJ69314.1"/>
    </source>
</evidence>
<protein>
    <submittedName>
        <fullName evidence="1">Uncharacterized protein</fullName>
    </submittedName>
</protein>
<comment type="caution">
    <text evidence="1">The sequence shown here is derived from an EMBL/GenBank/DDBJ whole genome shotgun (WGS) entry which is preliminary data.</text>
</comment>
<evidence type="ECO:0000313" key="2">
    <source>
        <dbReference type="Proteomes" id="UP000290172"/>
    </source>
</evidence>